<reference evidence="2 3" key="1">
    <citation type="submission" date="2020-04" db="EMBL/GenBank/DDBJ databases">
        <title>Chryseobacterium sp. RP-3-3 sp. nov., isolated from Jeju soil.</title>
        <authorList>
            <person name="Dahal R.H."/>
        </authorList>
    </citation>
    <scope>NUCLEOTIDE SEQUENCE [LARGE SCALE GENOMIC DNA]</scope>
    <source>
        <strain evidence="2 3">RP-3-3</strain>
    </source>
</reference>
<dbReference type="AlphaFoldDB" id="A0A7Y0AP34"/>
<organism evidence="2 3">
    <name type="scientific">Chryseobacterium antibioticum</name>
    <dbReference type="NCBI Taxonomy" id="2728847"/>
    <lineage>
        <taxon>Bacteria</taxon>
        <taxon>Pseudomonadati</taxon>
        <taxon>Bacteroidota</taxon>
        <taxon>Flavobacteriia</taxon>
        <taxon>Flavobacteriales</taxon>
        <taxon>Weeksellaceae</taxon>
        <taxon>Chryseobacterium group</taxon>
        <taxon>Chryseobacterium</taxon>
    </lineage>
</organism>
<dbReference type="GO" id="GO:0003677">
    <property type="term" value="F:DNA binding"/>
    <property type="evidence" value="ECO:0007669"/>
    <property type="project" value="InterPro"/>
</dbReference>
<dbReference type="Proteomes" id="UP000544054">
    <property type="component" value="Unassembled WGS sequence"/>
</dbReference>
<dbReference type="EMBL" id="JABBGI010000016">
    <property type="protein sequence ID" value="NML70819.1"/>
    <property type="molecule type" value="Genomic_DNA"/>
</dbReference>
<dbReference type="InterPro" id="IPR016032">
    <property type="entry name" value="Sig_transdc_resp-reg_C-effctor"/>
</dbReference>
<dbReference type="Gene3D" id="1.25.40.10">
    <property type="entry name" value="Tetratricopeptide repeat domain"/>
    <property type="match status" value="1"/>
</dbReference>
<dbReference type="RefSeq" id="WP_169235337.1">
    <property type="nucleotide sequence ID" value="NZ_JABBGI010000016.1"/>
</dbReference>
<evidence type="ECO:0000313" key="3">
    <source>
        <dbReference type="Proteomes" id="UP000544054"/>
    </source>
</evidence>
<keyword evidence="1" id="KW-1133">Transmembrane helix</keyword>
<sequence>MKFLLTQRLKINNSLFCILFYFYSSFIFSQNNYKQIDLLLSKAKKESRDFQFEKSNSLSKQALYLSKKNNYKKGICESYYNIAYYLCNIGKYDESFKYLDILEKDYNDIVRKDLLLNRNVIDLKGRNYLALGFIENAKTEFKKELEIADLRMDKEDIYRDKISAYIQLQASSEEADSMYYYLCKTLPYYNKIKNKEDYFYIYSSLADYHITETKSLDSAFYHNNRSLKISLQYNDSFLYVVYLQKADILFLKKNYKESLKYAEIALKESIAKNRTEQVLAAYRIIADNQHFLKNTAEELKNRNEYVRINDSMTFVRNKGKETYTQKLVNEKEQNISETKRIFFWASCFILVFIILGILWFLYSFKKLKHRKRNIINTREKEIDSLRTKLKGDSREDLIILAQTNSPDFLLSFKEVYPEFIDRITSITPDLITSELVFCAYLKLNFSTKDIATYTFVTAKAIQNRKNRIRKRLNIPSDADIYIWINDL</sequence>
<evidence type="ECO:0000256" key="1">
    <source>
        <dbReference type="SAM" id="Phobius"/>
    </source>
</evidence>
<gene>
    <name evidence="2" type="ORF">HHL23_13585</name>
</gene>
<protein>
    <recommendedName>
        <fullName evidence="4">HTH luxR-type domain-containing protein</fullName>
    </recommendedName>
</protein>
<keyword evidence="1" id="KW-0812">Transmembrane</keyword>
<keyword evidence="1" id="KW-0472">Membrane</keyword>
<accession>A0A7Y0AP34</accession>
<name>A0A7Y0AP34_9FLAO</name>
<comment type="caution">
    <text evidence="2">The sequence shown here is derived from an EMBL/GenBank/DDBJ whole genome shotgun (WGS) entry which is preliminary data.</text>
</comment>
<evidence type="ECO:0000313" key="2">
    <source>
        <dbReference type="EMBL" id="NML70819.1"/>
    </source>
</evidence>
<keyword evidence="3" id="KW-1185">Reference proteome</keyword>
<evidence type="ECO:0008006" key="4">
    <source>
        <dbReference type="Google" id="ProtNLM"/>
    </source>
</evidence>
<dbReference type="InterPro" id="IPR011990">
    <property type="entry name" value="TPR-like_helical_dom_sf"/>
</dbReference>
<dbReference type="SUPFAM" id="SSF48452">
    <property type="entry name" value="TPR-like"/>
    <property type="match status" value="1"/>
</dbReference>
<dbReference type="GO" id="GO:0006355">
    <property type="term" value="P:regulation of DNA-templated transcription"/>
    <property type="evidence" value="ECO:0007669"/>
    <property type="project" value="InterPro"/>
</dbReference>
<dbReference type="SUPFAM" id="SSF46894">
    <property type="entry name" value="C-terminal effector domain of the bipartite response regulators"/>
    <property type="match status" value="1"/>
</dbReference>
<proteinExistence type="predicted"/>
<feature type="transmembrane region" description="Helical" evidence="1">
    <location>
        <begin position="341"/>
        <end position="362"/>
    </location>
</feature>